<dbReference type="InterPro" id="IPR009081">
    <property type="entry name" value="PP-bd_ACP"/>
</dbReference>
<dbReference type="InterPro" id="IPR006162">
    <property type="entry name" value="Ppantetheine_attach_site"/>
</dbReference>
<evidence type="ECO:0000256" key="1">
    <source>
        <dbReference type="ARBA" id="ARBA00022450"/>
    </source>
</evidence>
<dbReference type="InterPro" id="IPR023213">
    <property type="entry name" value="CAT-like_dom_sf"/>
</dbReference>
<dbReference type="PANTHER" id="PTHR45527:SF1">
    <property type="entry name" value="FATTY ACID SYNTHASE"/>
    <property type="match status" value="1"/>
</dbReference>
<dbReference type="GO" id="GO:0043041">
    <property type="term" value="P:amino acid activation for nonribosomal peptide biosynthetic process"/>
    <property type="evidence" value="ECO:0007669"/>
    <property type="project" value="TreeGrafter"/>
</dbReference>
<dbReference type="Gene3D" id="1.10.1200.10">
    <property type="entry name" value="ACP-like"/>
    <property type="match status" value="1"/>
</dbReference>
<evidence type="ECO:0000259" key="5">
    <source>
        <dbReference type="PROSITE" id="PS50075"/>
    </source>
</evidence>
<evidence type="ECO:0000313" key="7">
    <source>
        <dbReference type="Proteomes" id="UP000070133"/>
    </source>
</evidence>
<dbReference type="SUPFAM" id="SSF52777">
    <property type="entry name" value="CoA-dependent acyltransferases"/>
    <property type="match status" value="3"/>
</dbReference>
<proteinExistence type="predicted"/>
<dbReference type="STRING" id="321146.A0A139HWP7"/>
<dbReference type="Proteomes" id="UP000070133">
    <property type="component" value="Unassembled WGS sequence"/>
</dbReference>
<dbReference type="Gene3D" id="3.40.50.12780">
    <property type="entry name" value="N-terminal domain of ligase-like"/>
    <property type="match status" value="1"/>
</dbReference>
<dbReference type="Pfam" id="PF00501">
    <property type="entry name" value="AMP-binding"/>
    <property type="match status" value="1"/>
</dbReference>
<dbReference type="Gene3D" id="3.30.300.30">
    <property type="match status" value="1"/>
</dbReference>
<dbReference type="GO" id="GO:0016874">
    <property type="term" value="F:ligase activity"/>
    <property type="evidence" value="ECO:0007669"/>
    <property type="project" value="UniProtKB-KW"/>
</dbReference>
<keyword evidence="3" id="KW-0436">Ligase</keyword>
<dbReference type="PROSITE" id="PS00012">
    <property type="entry name" value="PHOSPHOPANTETHEINE"/>
    <property type="match status" value="1"/>
</dbReference>
<dbReference type="InterPro" id="IPR000873">
    <property type="entry name" value="AMP-dep_synth/lig_dom"/>
</dbReference>
<feature type="region of interest" description="Disordered" evidence="4">
    <location>
        <begin position="1089"/>
        <end position="1115"/>
    </location>
</feature>
<dbReference type="CDD" id="cd05918">
    <property type="entry name" value="A_NRPS_SidN3_like"/>
    <property type="match status" value="1"/>
</dbReference>
<dbReference type="GO" id="GO:0044550">
    <property type="term" value="P:secondary metabolite biosynthetic process"/>
    <property type="evidence" value="ECO:0007669"/>
    <property type="project" value="TreeGrafter"/>
</dbReference>
<accession>A0A139HWP7</accession>
<dbReference type="SUPFAM" id="SSF56801">
    <property type="entry name" value="Acetyl-CoA synthetase-like"/>
    <property type="match status" value="1"/>
</dbReference>
<dbReference type="GO" id="GO:0031177">
    <property type="term" value="F:phosphopantetheine binding"/>
    <property type="evidence" value="ECO:0007669"/>
    <property type="project" value="TreeGrafter"/>
</dbReference>
<name>A0A139HWP7_9PEZI</name>
<dbReference type="Pfam" id="PF00668">
    <property type="entry name" value="Condensation"/>
    <property type="match status" value="1"/>
</dbReference>
<dbReference type="GO" id="GO:0005737">
    <property type="term" value="C:cytoplasm"/>
    <property type="evidence" value="ECO:0007669"/>
    <property type="project" value="TreeGrafter"/>
</dbReference>
<dbReference type="InterPro" id="IPR042099">
    <property type="entry name" value="ANL_N_sf"/>
</dbReference>
<dbReference type="PANTHER" id="PTHR45527">
    <property type="entry name" value="NONRIBOSOMAL PEPTIDE SYNTHETASE"/>
    <property type="match status" value="1"/>
</dbReference>
<dbReference type="EMBL" id="LFZN01000004">
    <property type="protein sequence ID" value="KXT06813.1"/>
    <property type="molecule type" value="Genomic_DNA"/>
</dbReference>
<comment type="caution">
    <text evidence="6">The sequence shown here is derived from an EMBL/GenBank/DDBJ whole genome shotgun (WGS) entry which is preliminary data.</text>
</comment>
<feature type="compositionally biased region" description="Basic and acidic residues" evidence="4">
    <location>
        <begin position="763"/>
        <end position="773"/>
    </location>
</feature>
<evidence type="ECO:0000313" key="6">
    <source>
        <dbReference type="EMBL" id="KXT06813.1"/>
    </source>
</evidence>
<evidence type="ECO:0000256" key="3">
    <source>
        <dbReference type="ARBA" id="ARBA00022598"/>
    </source>
</evidence>
<dbReference type="Gene3D" id="3.30.559.10">
    <property type="entry name" value="Chloramphenicol acetyltransferase-like domain"/>
    <property type="match status" value="1"/>
</dbReference>
<dbReference type="OrthoDB" id="416786at2759"/>
<protein>
    <recommendedName>
        <fullName evidence="5">Carrier domain-containing protein</fullName>
    </recommendedName>
</protein>
<feature type="compositionally biased region" description="Low complexity" evidence="4">
    <location>
        <begin position="1092"/>
        <end position="1103"/>
    </location>
</feature>
<dbReference type="PROSITE" id="PS50075">
    <property type="entry name" value="CARRIER"/>
    <property type="match status" value="1"/>
</dbReference>
<organism evidence="6 7">
    <name type="scientific">Pseudocercospora eumusae</name>
    <dbReference type="NCBI Taxonomy" id="321146"/>
    <lineage>
        <taxon>Eukaryota</taxon>
        <taxon>Fungi</taxon>
        <taxon>Dikarya</taxon>
        <taxon>Ascomycota</taxon>
        <taxon>Pezizomycotina</taxon>
        <taxon>Dothideomycetes</taxon>
        <taxon>Dothideomycetidae</taxon>
        <taxon>Mycosphaerellales</taxon>
        <taxon>Mycosphaerellaceae</taxon>
        <taxon>Pseudocercospora</taxon>
    </lineage>
</organism>
<feature type="region of interest" description="Disordered" evidence="4">
    <location>
        <begin position="760"/>
        <end position="795"/>
    </location>
</feature>
<dbReference type="InterPro" id="IPR001242">
    <property type="entry name" value="Condensation_dom"/>
</dbReference>
<keyword evidence="7" id="KW-1185">Reference proteome</keyword>
<gene>
    <name evidence="6" type="ORF">AC578_7193</name>
</gene>
<dbReference type="Gene3D" id="3.30.559.30">
    <property type="entry name" value="Nonribosomal peptide synthetase, condensation domain"/>
    <property type="match status" value="2"/>
</dbReference>
<feature type="compositionally biased region" description="Polar residues" evidence="4">
    <location>
        <begin position="774"/>
        <end position="784"/>
    </location>
</feature>
<keyword evidence="2" id="KW-0597">Phosphoprotein</keyword>
<sequence length="1305" mass="143075">MGDYGHEEPENDYVVVERRNSAAEFWKKYLSNLEAVQFPKLPGPSYMARPTATIEATFDGLGWESSAFRPGTFVHLAWAVLQARYTGSTDAAFVTKRGHSRLMAPSRIRINRNSKVSDILTAIQSSAGDIDTHEHGGLDAIKAVNKCPDTPKHFQTMLGIHSHRSSSVTSVKALKEQRTLEESMFTLLIDCTVSLSSLSVNLRYDPAIILSDQVRRLASQVGHVLRQILGEPQATLRDISLASADDIRDIWSWNELVPRAKDACVHDLFMDVAMEQPDALAVNAWDGQMTYNELDQRSEQLAHHLADSGITPGTVVPLCFEKSIWMTVTALSVMKAGAACLALDLSQPHARLKSMIDQMSPPTIICSAKTSSFIETLGIPDVLVIDAAWFQKPRIHSGSALPRLEPSKQVFVDFASGSFGRLKGVAISHSNVSSWVHYWKDILRADASTRAYDATTPSIETFWMNMILTLTTGGCLCVPSEDEMSKGLDASIDRFESTLLHMTPSQASKVDFASTAHLKTLFLAGQAAVKLDLPPHVRLLSGHGPFECTFAVTCANQSQLLLNEHSLGHRIGSNTWVVSDDGELCGIGEVGELWIEGPLVGLGYISQQRETASAFVNDPHFITSGATGFQGRTGRFYKTGDLVSQQADASLILLGRKDDQVNVHGHRVELGDIEYHVRDLLSPYEVKEVVVEFTNAHGEADPSLVAFIQPAGQFVDTDWELDIYVKQLTNDVKEKLAHRLPAYMVPSRFVPCATMARTSSGAVDRRKLRERAKNVSQTKASTQHSDTKRSPSDPLSVLETQLSQLWGEILGISNRATITAGSNFFALGGDSTAATRLTFAASKWGLAITVADVLKHPRLNDMAEHVKYAYRSSAVPETSHTLNGTHLTSTMMNLYPLTPFQKRNLSGTIHQISKANDYLTFDIPSSLFISDIAQIVDNLINHFEILRTVFIQIQDKHYQTILTSYQAPMKVEETSSISTEQILETIIKEDFSHTLTFGQPWFQSHLMHEKHTNTKKLVLRIHRALMDCTSISTLSSALKDLCAGHPLPPTPSWKTYLLLQQSQHPHPSSSSTTYWQSLLHGGRMLYLPISPSPNTSSSSTTTLPPLPPNPSGTPSARFTASVALALSRLTGQSDILFGRLTRKNPDLVGAVENFVPVRVNTRTANSTPSSSVIGGVKGIVEEVMGQMIEGMGMDEEGFDLEGLGAVGSRSSSEVEVGEDGCMEVDRRKEERAVGDGFGVVAAFYSGLEAVRQVERLVCGKRTVVFSAEVVGGNGAHWKVSVSGESRSQESLDNVLQELVRALNEV</sequence>
<dbReference type="InterPro" id="IPR045851">
    <property type="entry name" value="AMP-bd_C_sf"/>
</dbReference>
<feature type="domain" description="Carrier" evidence="5">
    <location>
        <begin position="796"/>
        <end position="870"/>
    </location>
</feature>
<reference evidence="6 7" key="1">
    <citation type="submission" date="2015-07" db="EMBL/GenBank/DDBJ databases">
        <title>Comparative genomics of the Sigatoka disease complex on banana suggests a link between parallel evolutionary changes in Pseudocercospora fijiensis and Pseudocercospora eumusae and increased virulence on the banana host.</title>
        <authorList>
            <person name="Chang T.-C."/>
            <person name="Salvucci A."/>
            <person name="Crous P.W."/>
            <person name="Stergiopoulos I."/>
        </authorList>
    </citation>
    <scope>NUCLEOTIDE SEQUENCE [LARGE SCALE GENOMIC DNA]</scope>
    <source>
        <strain evidence="6 7">CBS 114824</strain>
    </source>
</reference>
<dbReference type="Pfam" id="PF00550">
    <property type="entry name" value="PP-binding"/>
    <property type="match status" value="1"/>
</dbReference>
<dbReference type="SUPFAM" id="SSF47336">
    <property type="entry name" value="ACP-like"/>
    <property type="match status" value="1"/>
</dbReference>
<keyword evidence="1" id="KW-0596">Phosphopantetheine</keyword>
<evidence type="ECO:0000256" key="2">
    <source>
        <dbReference type="ARBA" id="ARBA00022553"/>
    </source>
</evidence>
<evidence type="ECO:0000256" key="4">
    <source>
        <dbReference type="SAM" id="MobiDB-lite"/>
    </source>
</evidence>
<dbReference type="InterPro" id="IPR036736">
    <property type="entry name" value="ACP-like_sf"/>
</dbReference>